<dbReference type="Proteomes" id="UP000001935">
    <property type="component" value="Chromosome"/>
</dbReference>
<gene>
    <name evidence="1" type="ordered locus">Adeh_1504</name>
</gene>
<dbReference type="AlphaFoldDB" id="Q2IHZ9"/>
<reference evidence="1" key="1">
    <citation type="submission" date="2006-01" db="EMBL/GenBank/DDBJ databases">
        <title>Complete sequence of Anaeromyxobacter dehalogenans 2CP-C.</title>
        <authorList>
            <consortium name="US DOE Joint Genome Institute"/>
            <person name="Copeland A."/>
            <person name="Lucas S."/>
            <person name="Lapidus A."/>
            <person name="Barry K."/>
            <person name="Detter J.C."/>
            <person name="Glavina T."/>
            <person name="Hammon N."/>
            <person name="Israni S."/>
            <person name="Pitluck S."/>
            <person name="Brettin T."/>
            <person name="Bruce D."/>
            <person name="Han C."/>
            <person name="Tapia R."/>
            <person name="Gilna P."/>
            <person name="Kiss H."/>
            <person name="Schmutz J."/>
            <person name="Larimer F."/>
            <person name="Land M."/>
            <person name="Kyrpides N."/>
            <person name="Anderson I."/>
            <person name="Sanford R.A."/>
            <person name="Ritalahti K.M."/>
            <person name="Thomas H.S."/>
            <person name="Kirby J.R."/>
            <person name="Zhulin I.B."/>
            <person name="Loeffler F.E."/>
            <person name="Richardson P."/>
        </authorList>
    </citation>
    <scope>NUCLEOTIDE SEQUENCE</scope>
    <source>
        <strain evidence="1">2CP-C</strain>
    </source>
</reference>
<accession>Q2IHZ9</accession>
<name>Q2IHZ9_ANADE</name>
<evidence type="ECO:0000313" key="1">
    <source>
        <dbReference type="EMBL" id="ABC81277.1"/>
    </source>
</evidence>
<dbReference type="SUPFAM" id="SSF48695">
    <property type="entry name" value="Multiheme cytochromes"/>
    <property type="match status" value="2"/>
</dbReference>
<evidence type="ECO:0000313" key="2">
    <source>
        <dbReference type="Proteomes" id="UP000001935"/>
    </source>
</evidence>
<dbReference type="EMBL" id="CP000251">
    <property type="protein sequence ID" value="ABC81277.1"/>
    <property type="molecule type" value="Genomic_DNA"/>
</dbReference>
<protein>
    <submittedName>
        <fullName evidence="1">Uncharacterized protein</fullName>
    </submittedName>
</protein>
<dbReference type="RefSeq" id="WP_011420560.1">
    <property type="nucleotide sequence ID" value="NC_007760.1"/>
</dbReference>
<dbReference type="HOGENOM" id="CLU_1529485_0_0_7"/>
<dbReference type="OrthoDB" id="5398287at2"/>
<proteinExistence type="predicted"/>
<dbReference type="KEGG" id="ade:Adeh_1504"/>
<organism evidence="1 2">
    <name type="scientific">Anaeromyxobacter dehalogenans (strain 2CP-C)</name>
    <dbReference type="NCBI Taxonomy" id="290397"/>
    <lineage>
        <taxon>Bacteria</taxon>
        <taxon>Pseudomonadati</taxon>
        <taxon>Myxococcota</taxon>
        <taxon>Myxococcia</taxon>
        <taxon>Myxococcales</taxon>
        <taxon>Cystobacterineae</taxon>
        <taxon>Anaeromyxobacteraceae</taxon>
        <taxon>Anaeromyxobacter</taxon>
    </lineage>
</organism>
<sequence>MRSTIFAVVSAAAALAPARIAGQTVPGRWDEIHGGLLGAPVSTCVECHEEAARMHDAHPVDVLYSPDASGMLRPRAEVERRGVALPDGKVHCWSCHSATSRWRFHLLLPQGATARGRVIPGVESTYEERQGEVLRDGADVSPKPLCLACHAFD</sequence>
<dbReference type="InterPro" id="IPR036280">
    <property type="entry name" value="Multihaem_cyt_sf"/>
</dbReference>